<dbReference type="EMBL" id="NRRL01000025">
    <property type="protein sequence ID" value="MBK1668513.1"/>
    <property type="molecule type" value="Genomic_DNA"/>
</dbReference>
<evidence type="ECO:0000313" key="3">
    <source>
        <dbReference type="Proteomes" id="UP001296873"/>
    </source>
</evidence>
<comment type="caution">
    <text evidence="2">The sequence shown here is derived from an EMBL/GenBank/DDBJ whole genome shotgun (WGS) entry which is preliminary data.</text>
</comment>
<protein>
    <recommendedName>
        <fullName evidence="1">VWFA domain-containing protein</fullName>
    </recommendedName>
</protein>
<dbReference type="Pfam" id="PF13400">
    <property type="entry name" value="Tad"/>
    <property type="match status" value="1"/>
</dbReference>
<dbReference type="RefSeq" id="WP_200340828.1">
    <property type="nucleotide sequence ID" value="NZ_NRRL01000025.1"/>
</dbReference>
<dbReference type="PROSITE" id="PS50234">
    <property type="entry name" value="VWFA"/>
    <property type="match status" value="1"/>
</dbReference>
<accession>A0ABS1DFK2</accession>
<organism evidence="2 3">
    <name type="scientific">Rhodovibrio sodomensis</name>
    <dbReference type="NCBI Taxonomy" id="1088"/>
    <lineage>
        <taxon>Bacteria</taxon>
        <taxon>Pseudomonadati</taxon>
        <taxon>Pseudomonadota</taxon>
        <taxon>Alphaproteobacteria</taxon>
        <taxon>Rhodospirillales</taxon>
        <taxon>Rhodovibrionaceae</taxon>
        <taxon>Rhodovibrio</taxon>
    </lineage>
</organism>
<keyword evidence="3" id="KW-1185">Reference proteome</keyword>
<evidence type="ECO:0000259" key="1">
    <source>
        <dbReference type="PROSITE" id="PS50234"/>
    </source>
</evidence>
<sequence>MRANRSNLRSKLFQTVARCLRARDGGAGIVMALSTIPLVGGTGLAIDTARAFVVESRMGKALDAAGLAAGRVALEDRVEADARAFFAANYPDGLMGSDITAADIDIQIDSNAEFITVTAQTSMPTTFMRIFGKDNVTVSARSVIQRVTSGSEIALVMDNTGSMNGSKIDAMKAAAQDLVDIVFGDAERYDELWFSLVPYTSTVNVGASNGGWVDGGPSFSPTSWKGCVEARWVSGRDETDDPPTTERFDVYHYPSTRWDTDPDADGNEWPGIDDSQAARNAGTGPNLGCGPAITPLTRERSEITDAIDEMAAWHRGGTTSNLGLVWGWRTLSPRWRGVWPGSVWPVDYGDEQVSKVAIVLSDGQNQFFDYDKDDDYVSDYTGYGRIGETFMPGATDEDDGLSTLDGKFAKVCDQMKSQGITIYTITFGGGASGGPIRDLFRTCASDPGNYFHAPDNADLAPAFRTIGQELANLRIVE</sequence>
<dbReference type="InterPro" id="IPR036465">
    <property type="entry name" value="vWFA_dom_sf"/>
</dbReference>
<proteinExistence type="predicted"/>
<dbReference type="InterPro" id="IPR002035">
    <property type="entry name" value="VWF_A"/>
</dbReference>
<gene>
    <name evidence="2" type="ORF">CKO28_10760</name>
</gene>
<reference evidence="2 3" key="1">
    <citation type="journal article" date="2020" name="Microorganisms">
        <title>Osmotic Adaptation and Compatible Solute Biosynthesis of Phototrophic Bacteria as Revealed from Genome Analyses.</title>
        <authorList>
            <person name="Imhoff J.F."/>
            <person name="Rahn T."/>
            <person name="Kunzel S."/>
            <person name="Keller A."/>
            <person name="Neulinger S.C."/>
        </authorList>
    </citation>
    <scope>NUCLEOTIDE SEQUENCE [LARGE SCALE GENOMIC DNA]</scope>
    <source>
        <strain evidence="2 3">DSM 9895</strain>
    </source>
</reference>
<dbReference type="SUPFAM" id="SSF53300">
    <property type="entry name" value="vWA-like"/>
    <property type="match status" value="1"/>
</dbReference>
<evidence type="ECO:0000313" key="2">
    <source>
        <dbReference type="EMBL" id="MBK1668513.1"/>
    </source>
</evidence>
<name>A0ABS1DFK2_9PROT</name>
<dbReference type="Gene3D" id="3.40.50.410">
    <property type="entry name" value="von Willebrand factor, type A domain"/>
    <property type="match status" value="2"/>
</dbReference>
<dbReference type="InterPro" id="IPR028087">
    <property type="entry name" value="Tad_N"/>
</dbReference>
<feature type="domain" description="VWFA" evidence="1">
    <location>
        <begin position="152"/>
        <end position="466"/>
    </location>
</feature>
<dbReference type="Proteomes" id="UP001296873">
    <property type="component" value="Unassembled WGS sequence"/>
</dbReference>